<feature type="region of interest" description="Disordered" evidence="3">
    <location>
        <begin position="18"/>
        <end position="40"/>
    </location>
</feature>
<dbReference type="SUPFAM" id="SSF52172">
    <property type="entry name" value="CheY-like"/>
    <property type="match status" value="1"/>
</dbReference>
<dbReference type="InterPro" id="IPR011006">
    <property type="entry name" value="CheY-like_superfamily"/>
</dbReference>
<keyword evidence="6" id="KW-1185">Reference proteome</keyword>
<gene>
    <name evidence="5" type="ORF">GCM10025770_08190</name>
</gene>
<evidence type="ECO:0000313" key="6">
    <source>
        <dbReference type="Proteomes" id="UP001500547"/>
    </source>
</evidence>
<protein>
    <recommendedName>
        <fullName evidence="4">Response regulatory domain-containing protein</fullName>
    </recommendedName>
</protein>
<evidence type="ECO:0000256" key="1">
    <source>
        <dbReference type="ARBA" id="ARBA00022553"/>
    </source>
</evidence>
<dbReference type="Gene3D" id="3.40.50.2300">
    <property type="match status" value="1"/>
</dbReference>
<dbReference type="Pfam" id="PF00072">
    <property type="entry name" value="Response_reg"/>
    <property type="match status" value="1"/>
</dbReference>
<keyword evidence="1 2" id="KW-0597">Phosphoprotein</keyword>
<dbReference type="PANTHER" id="PTHR44591:SF3">
    <property type="entry name" value="RESPONSE REGULATORY DOMAIN-CONTAINING PROTEIN"/>
    <property type="match status" value="1"/>
</dbReference>
<organism evidence="5 6">
    <name type="scientific">Viridibacterium curvum</name>
    <dbReference type="NCBI Taxonomy" id="1101404"/>
    <lineage>
        <taxon>Bacteria</taxon>
        <taxon>Pseudomonadati</taxon>
        <taxon>Pseudomonadota</taxon>
        <taxon>Betaproteobacteria</taxon>
        <taxon>Rhodocyclales</taxon>
        <taxon>Rhodocyclaceae</taxon>
        <taxon>Viridibacterium</taxon>
    </lineage>
</organism>
<proteinExistence type="predicted"/>
<reference evidence="6" key="1">
    <citation type="journal article" date="2019" name="Int. J. Syst. Evol. Microbiol.">
        <title>The Global Catalogue of Microorganisms (GCM) 10K type strain sequencing project: providing services to taxonomists for standard genome sequencing and annotation.</title>
        <authorList>
            <consortium name="The Broad Institute Genomics Platform"/>
            <consortium name="The Broad Institute Genome Sequencing Center for Infectious Disease"/>
            <person name="Wu L."/>
            <person name="Ma J."/>
        </authorList>
    </citation>
    <scope>NUCLEOTIDE SEQUENCE [LARGE SCALE GENOMIC DNA]</scope>
    <source>
        <strain evidence="6">JCM 18715</strain>
    </source>
</reference>
<dbReference type="PROSITE" id="PS50110">
    <property type="entry name" value="RESPONSE_REGULATORY"/>
    <property type="match status" value="1"/>
</dbReference>
<dbReference type="InterPro" id="IPR001789">
    <property type="entry name" value="Sig_transdc_resp-reg_receiver"/>
</dbReference>
<dbReference type="InterPro" id="IPR050595">
    <property type="entry name" value="Bact_response_regulator"/>
</dbReference>
<evidence type="ECO:0000259" key="4">
    <source>
        <dbReference type="PROSITE" id="PS50110"/>
    </source>
</evidence>
<evidence type="ECO:0000313" key="5">
    <source>
        <dbReference type="EMBL" id="GAA5160441.1"/>
    </source>
</evidence>
<dbReference type="SMART" id="SM00448">
    <property type="entry name" value="REC"/>
    <property type="match status" value="1"/>
</dbReference>
<accession>A0ABP9QF39</accession>
<feature type="domain" description="Response regulatory" evidence="4">
    <location>
        <begin position="46"/>
        <end position="162"/>
    </location>
</feature>
<dbReference type="EMBL" id="BAABLD010000002">
    <property type="protein sequence ID" value="GAA5160441.1"/>
    <property type="molecule type" value="Genomic_DNA"/>
</dbReference>
<comment type="caution">
    <text evidence="5">The sequence shown here is derived from an EMBL/GenBank/DDBJ whole genome shotgun (WGS) entry which is preliminary data.</text>
</comment>
<sequence length="174" mass="19761">MGLFQMLFGRRRPVVEPNRPEPVFVPDPQANERRARPRRDAPEGTKILIIDDSPTIGAALRKILRSAGYVTLEALDAEHGLELMQEHKPGIVFLDIVLPGMNGFAALRAIRRDPATRDTPVIMMSGNEQATEQFFGTRIGADDFMKKPFSRFEVFARIERLLDEDLHPRRVISR</sequence>
<evidence type="ECO:0000256" key="3">
    <source>
        <dbReference type="SAM" id="MobiDB-lite"/>
    </source>
</evidence>
<feature type="compositionally biased region" description="Basic and acidic residues" evidence="3">
    <location>
        <begin position="30"/>
        <end position="40"/>
    </location>
</feature>
<dbReference type="PANTHER" id="PTHR44591">
    <property type="entry name" value="STRESS RESPONSE REGULATOR PROTEIN 1"/>
    <property type="match status" value="1"/>
</dbReference>
<feature type="modified residue" description="4-aspartylphosphate" evidence="2">
    <location>
        <position position="95"/>
    </location>
</feature>
<dbReference type="Proteomes" id="UP001500547">
    <property type="component" value="Unassembled WGS sequence"/>
</dbReference>
<evidence type="ECO:0000256" key="2">
    <source>
        <dbReference type="PROSITE-ProRule" id="PRU00169"/>
    </source>
</evidence>
<dbReference type="RefSeq" id="WP_345531568.1">
    <property type="nucleotide sequence ID" value="NZ_BAABLD010000002.1"/>
</dbReference>
<name>A0ABP9QF39_9RHOO</name>